<keyword evidence="5" id="KW-1185">Reference proteome</keyword>
<evidence type="ECO:0000313" key="2">
    <source>
        <dbReference type="EMBL" id="MBX5025148.1"/>
    </source>
</evidence>
<name>A0A9Q3MB13_9HYPH</name>
<reference evidence="2 5" key="1">
    <citation type="submission" date="2020-04" db="EMBL/GenBank/DDBJ databases">
        <title>Global-level population genomics: horizontal gene transfer, symbiosis and evolution in Rhizobia.</title>
        <authorList>
            <person name="Gai Y."/>
        </authorList>
    </citation>
    <scope>NUCLEOTIDE SEQUENCE</scope>
    <source>
        <strain evidence="3 5">BLR33</strain>
        <strain evidence="2">BLR57</strain>
    </source>
</reference>
<gene>
    <name evidence="3" type="ORF">HJB60_20510</name>
    <name evidence="2" type="ORF">HJB63_21550</name>
</gene>
<protein>
    <submittedName>
        <fullName evidence="2">TIM barrel protein</fullName>
    </submittedName>
</protein>
<dbReference type="EMBL" id="JABDYF010000009">
    <property type="protein sequence ID" value="MBX5091539.1"/>
    <property type="molecule type" value="Genomic_DNA"/>
</dbReference>
<dbReference type="AlphaFoldDB" id="A0A9Q3MB13"/>
<comment type="caution">
    <text evidence="2">The sequence shown here is derived from an EMBL/GenBank/DDBJ whole genome shotgun (WGS) entry which is preliminary data.</text>
</comment>
<proteinExistence type="predicted"/>
<evidence type="ECO:0000313" key="5">
    <source>
        <dbReference type="Proteomes" id="UP000770629"/>
    </source>
</evidence>
<sequence length="318" mass="35535">MVMAGDRLRFGVDLVTFFHPRFWGVDSHDAIVDHARAQPRAFWDKILDSVQASGVTGVELTFSPFNWQDVIKTYGSIDAFAGELTRRGLTLCSGFFAELEAAGDFADPEAQRALIDKAERYADFLKACGSDIMVIGAPLRQTLGAQPVQFHDFDRAKVIADFLNRLGATLYAKGVRLALHTEAHSIFAAARDVDLLMLLTDPAYVHMCPDTAHIIVAGSDPIQLVDRHHERMIIAHWKDAIGPMPADTPIDKHIHERHQPYFCGFGLGRVDWPAWIRLLRDRAYEGWAILELDAAPDPVRDIANGLTLVRQALLPIYR</sequence>
<evidence type="ECO:0000313" key="3">
    <source>
        <dbReference type="EMBL" id="MBX5091539.1"/>
    </source>
</evidence>
<dbReference type="EMBL" id="JABDYC010000007">
    <property type="protein sequence ID" value="MBX5025148.1"/>
    <property type="molecule type" value="Genomic_DNA"/>
</dbReference>
<dbReference type="InterPro" id="IPR013022">
    <property type="entry name" value="Xyl_isomerase-like_TIM-brl"/>
</dbReference>
<organism evidence="2 4">
    <name type="scientific">Rhizobium lentis</name>
    <dbReference type="NCBI Taxonomy" id="1138194"/>
    <lineage>
        <taxon>Bacteria</taxon>
        <taxon>Pseudomonadati</taxon>
        <taxon>Pseudomonadota</taxon>
        <taxon>Alphaproteobacteria</taxon>
        <taxon>Hyphomicrobiales</taxon>
        <taxon>Rhizobiaceae</taxon>
        <taxon>Rhizobium/Agrobacterium group</taxon>
        <taxon>Rhizobium</taxon>
    </lineage>
</organism>
<evidence type="ECO:0000259" key="1">
    <source>
        <dbReference type="Pfam" id="PF01261"/>
    </source>
</evidence>
<dbReference type="InterPro" id="IPR036237">
    <property type="entry name" value="Xyl_isomerase-like_sf"/>
</dbReference>
<dbReference type="InterPro" id="IPR050312">
    <property type="entry name" value="IolE/XylAMocC-like"/>
</dbReference>
<dbReference type="PANTHER" id="PTHR12110">
    <property type="entry name" value="HYDROXYPYRUVATE ISOMERASE"/>
    <property type="match status" value="1"/>
</dbReference>
<evidence type="ECO:0000313" key="4">
    <source>
        <dbReference type="Proteomes" id="UP000749740"/>
    </source>
</evidence>
<feature type="domain" description="Xylose isomerase-like TIM barrel" evidence="1">
    <location>
        <begin position="48"/>
        <end position="305"/>
    </location>
</feature>
<dbReference type="SUPFAM" id="SSF51658">
    <property type="entry name" value="Xylose isomerase-like"/>
    <property type="match status" value="1"/>
</dbReference>
<accession>A0A9Q3MB13</accession>
<dbReference type="Pfam" id="PF01261">
    <property type="entry name" value="AP_endonuc_2"/>
    <property type="match status" value="1"/>
</dbReference>
<dbReference type="Proteomes" id="UP000749740">
    <property type="component" value="Unassembled WGS sequence"/>
</dbReference>
<dbReference type="PANTHER" id="PTHR12110:SF41">
    <property type="entry name" value="INOSOSE DEHYDRATASE"/>
    <property type="match status" value="1"/>
</dbReference>
<dbReference type="Gene3D" id="3.20.20.150">
    <property type="entry name" value="Divalent-metal-dependent TIM barrel enzymes"/>
    <property type="match status" value="1"/>
</dbReference>
<dbReference type="Proteomes" id="UP000770629">
    <property type="component" value="Unassembled WGS sequence"/>
</dbReference>